<sequence>MSKLDFSTAWIDRIMRCITSVSFSILVNGSIHGFFKPSQGLRQGDPLSPYIFLQCVEGLSRRIFSAERCGDMVGFRCSREGPKISHLFFTDDSLLFTRASERDCRTIKRILDDYASASGQVVNFQKLAMCVSKRVNRQRATGLARLLGVQLVRCHERYLGLPSFAGKNKKVLFANIRDRVWDRFKG</sequence>
<dbReference type="PANTHER" id="PTHR33116:SF86">
    <property type="entry name" value="REVERSE TRANSCRIPTASE DOMAIN-CONTAINING PROTEIN"/>
    <property type="match status" value="1"/>
</dbReference>
<comment type="caution">
    <text evidence="2">The sequence shown here is derived from an EMBL/GenBank/DDBJ whole genome shotgun (WGS) entry which is preliminary data.</text>
</comment>
<organism evidence="2 3">
    <name type="scientific">Dipteronia sinensis</name>
    <dbReference type="NCBI Taxonomy" id="43782"/>
    <lineage>
        <taxon>Eukaryota</taxon>
        <taxon>Viridiplantae</taxon>
        <taxon>Streptophyta</taxon>
        <taxon>Embryophyta</taxon>
        <taxon>Tracheophyta</taxon>
        <taxon>Spermatophyta</taxon>
        <taxon>Magnoliopsida</taxon>
        <taxon>eudicotyledons</taxon>
        <taxon>Gunneridae</taxon>
        <taxon>Pentapetalae</taxon>
        <taxon>rosids</taxon>
        <taxon>malvids</taxon>
        <taxon>Sapindales</taxon>
        <taxon>Sapindaceae</taxon>
        <taxon>Hippocastanoideae</taxon>
        <taxon>Acereae</taxon>
        <taxon>Dipteronia</taxon>
    </lineage>
</organism>
<keyword evidence="3" id="KW-1185">Reference proteome</keyword>
<evidence type="ECO:0000259" key="1">
    <source>
        <dbReference type="PROSITE" id="PS50878"/>
    </source>
</evidence>
<gene>
    <name evidence="2" type="ORF">Dsin_001123</name>
</gene>
<dbReference type="Proteomes" id="UP001281410">
    <property type="component" value="Unassembled WGS sequence"/>
</dbReference>
<dbReference type="InterPro" id="IPR000477">
    <property type="entry name" value="RT_dom"/>
</dbReference>
<dbReference type="PROSITE" id="PS50878">
    <property type="entry name" value="RT_POL"/>
    <property type="match status" value="1"/>
</dbReference>
<evidence type="ECO:0000313" key="3">
    <source>
        <dbReference type="Proteomes" id="UP001281410"/>
    </source>
</evidence>
<name>A0AAE0B4J0_9ROSI</name>
<evidence type="ECO:0000313" key="2">
    <source>
        <dbReference type="EMBL" id="KAK3229242.1"/>
    </source>
</evidence>
<dbReference type="EMBL" id="JANJYJ010000001">
    <property type="protein sequence ID" value="KAK3229242.1"/>
    <property type="molecule type" value="Genomic_DNA"/>
</dbReference>
<reference evidence="2" key="1">
    <citation type="journal article" date="2023" name="Plant J.">
        <title>Genome sequences and population genomics provide insights into the demographic history, inbreeding, and mutation load of two 'living fossil' tree species of Dipteronia.</title>
        <authorList>
            <person name="Feng Y."/>
            <person name="Comes H.P."/>
            <person name="Chen J."/>
            <person name="Zhu S."/>
            <person name="Lu R."/>
            <person name="Zhang X."/>
            <person name="Li P."/>
            <person name="Qiu J."/>
            <person name="Olsen K.M."/>
            <person name="Qiu Y."/>
        </authorList>
    </citation>
    <scope>NUCLEOTIDE SEQUENCE</scope>
    <source>
        <strain evidence="2">NBL</strain>
    </source>
</reference>
<dbReference type="PANTHER" id="PTHR33116">
    <property type="entry name" value="REVERSE TRANSCRIPTASE ZINC-BINDING DOMAIN-CONTAINING PROTEIN-RELATED-RELATED"/>
    <property type="match status" value="1"/>
</dbReference>
<dbReference type="Pfam" id="PF00078">
    <property type="entry name" value="RVT_1"/>
    <property type="match status" value="1"/>
</dbReference>
<protein>
    <recommendedName>
        <fullName evidence="1">Reverse transcriptase domain-containing protein</fullName>
    </recommendedName>
</protein>
<dbReference type="AlphaFoldDB" id="A0AAE0B4J0"/>
<proteinExistence type="predicted"/>
<accession>A0AAE0B4J0</accession>
<feature type="domain" description="Reverse transcriptase" evidence="1">
    <location>
        <begin position="1"/>
        <end position="151"/>
    </location>
</feature>